<keyword evidence="2" id="KW-1185">Reference proteome</keyword>
<name>F4PH53_CACFS</name>
<proteinExistence type="predicted"/>
<evidence type="ECO:0000313" key="1">
    <source>
        <dbReference type="EMBL" id="EGG25037.1"/>
    </source>
</evidence>
<sequence>MPVSVVELTSLSSTSPYSSFSSFILIVDTPREESNIYGIFPWFGLYYPTCL</sequence>
<evidence type="ECO:0000313" key="2">
    <source>
        <dbReference type="Proteomes" id="UP000007797"/>
    </source>
</evidence>
<dbReference type="KEGG" id="dfa:DFA_03283"/>
<dbReference type="AlphaFoldDB" id="F4PH53"/>
<protein>
    <submittedName>
        <fullName evidence="1">Uncharacterized protein</fullName>
    </submittedName>
</protein>
<dbReference type="RefSeq" id="XP_004362888.1">
    <property type="nucleotide sequence ID" value="XM_004362831.1"/>
</dbReference>
<dbReference type="Proteomes" id="UP000007797">
    <property type="component" value="Unassembled WGS sequence"/>
</dbReference>
<gene>
    <name evidence="1" type="ORF">DFA_03283</name>
</gene>
<accession>F4PH53</accession>
<reference evidence="2" key="1">
    <citation type="journal article" date="2011" name="Genome Res.">
        <title>Phylogeny-wide analysis of social amoeba genomes highlights ancient origins for complex intercellular communication.</title>
        <authorList>
            <person name="Heidel A.J."/>
            <person name="Lawal H.M."/>
            <person name="Felder M."/>
            <person name="Schilde C."/>
            <person name="Helps N.R."/>
            <person name="Tunggal B."/>
            <person name="Rivero F."/>
            <person name="John U."/>
            <person name="Schleicher M."/>
            <person name="Eichinger L."/>
            <person name="Platzer M."/>
            <person name="Noegel A.A."/>
            <person name="Schaap P."/>
            <person name="Gloeckner G."/>
        </authorList>
    </citation>
    <scope>NUCLEOTIDE SEQUENCE [LARGE SCALE GENOMIC DNA]</scope>
    <source>
        <strain evidence="2">SH3</strain>
    </source>
</reference>
<dbReference type="GeneID" id="14877493"/>
<organism evidence="1 2">
    <name type="scientific">Cavenderia fasciculata</name>
    <name type="common">Slime mold</name>
    <name type="synonym">Dictyostelium fasciculatum</name>
    <dbReference type="NCBI Taxonomy" id="261658"/>
    <lineage>
        <taxon>Eukaryota</taxon>
        <taxon>Amoebozoa</taxon>
        <taxon>Evosea</taxon>
        <taxon>Eumycetozoa</taxon>
        <taxon>Dictyostelia</taxon>
        <taxon>Acytosteliales</taxon>
        <taxon>Cavenderiaceae</taxon>
        <taxon>Cavenderia</taxon>
    </lineage>
</organism>
<dbReference type="EMBL" id="GL883006">
    <property type="protein sequence ID" value="EGG25037.1"/>
    <property type="molecule type" value="Genomic_DNA"/>
</dbReference>